<dbReference type="AlphaFoldDB" id="A0A3S1B0V8"/>
<accession>A0A3S1B0V8</accession>
<evidence type="ECO:0000313" key="2">
    <source>
        <dbReference type="Proteomes" id="UP000271624"/>
    </source>
</evidence>
<gene>
    <name evidence="1" type="ORF">DSM106972_056160</name>
</gene>
<proteinExistence type="predicted"/>
<reference evidence="1" key="2">
    <citation type="journal article" date="2019" name="Genome Biol. Evol.">
        <title>Day and night: Metabolic profiles and evolutionary relationships of six axenic non-marine cyanobacteria.</title>
        <authorList>
            <person name="Will S.E."/>
            <person name="Henke P."/>
            <person name="Boedeker C."/>
            <person name="Huang S."/>
            <person name="Brinkmann H."/>
            <person name="Rohde M."/>
            <person name="Jarek M."/>
            <person name="Friedl T."/>
            <person name="Seufert S."/>
            <person name="Schumacher M."/>
            <person name="Overmann J."/>
            <person name="Neumann-Schaal M."/>
            <person name="Petersen J."/>
        </authorList>
    </citation>
    <scope>NUCLEOTIDE SEQUENCE [LARGE SCALE GENOMIC DNA]</scope>
    <source>
        <strain evidence="1">PCC 7102</strain>
    </source>
</reference>
<dbReference type="Proteomes" id="UP000271624">
    <property type="component" value="Unassembled WGS sequence"/>
</dbReference>
<comment type="caution">
    <text evidence="1">The sequence shown here is derived from an EMBL/GenBank/DDBJ whole genome shotgun (WGS) entry which is preliminary data.</text>
</comment>
<name>A0A3S1B0V8_9CYAN</name>
<dbReference type="EMBL" id="RSCL01000015">
    <property type="protein sequence ID" value="RUT02696.1"/>
    <property type="molecule type" value="Genomic_DNA"/>
</dbReference>
<evidence type="ECO:0000313" key="1">
    <source>
        <dbReference type="EMBL" id="RUT02696.1"/>
    </source>
</evidence>
<keyword evidence="2" id="KW-1185">Reference proteome</keyword>
<protein>
    <submittedName>
        <fullName evidence="1">Uncharacterized protein</fullName>
    </submittedName>
</protein>
<dbReference type="RefSeq" id="WP_170213607.1">
    <property type="nucleotide sequence ID" value="NZ_RSCL01000015.1"/>
</dbReference>
<sequence length="57" mass="6174">MDYPLGTVSQRVTGDEARKIAHAIMSGGYVANETAIALSKKIAERRRQKQAANGSQQ</sequence>
<organism evidence="1 2">
    <name type="scientific">Dulcicalothrix desertica PCC 7102</name>
    <dbReference type="NCBI Taxonomy" id="232991"/>
    <lineage>
        <taxon>Bacteria</taxon>
        <taxon>Bacillati</taxon>
        <taxon>Cyanobacteriota</taxon>
        <taxon>Cyanophyceae</taxon>
        <taxon>Nostocales</taxon>
        <taxon>Calotrichaceae</taxon>
        <taxon>Dulcicalothrix</taxon>
    </lineage>
</organism>
<reference evidence="1" key="1">
    <citation type="submission" date="2018-12" db="EMBL/GenBank/DDBJ databases">
        <authorList>
            <person name="Will S."/>
            <person name="Neumann-Schaal M."/>
            <person name="Henke P."/>
        </authorList>
    </citation>
    <scope>NUCLEOTIDE SEQUENCE</scope>
    <source>
        <strain evidence="1">PCC 7102</strain>
    </source>
</reference>